<name>A0A090N4T5_OSTTA</name>
<feature type="transmembrane region" description="Helical" evidence="2">
    <location>
        <begin position="55"/>
        <end position="80"/>
    </location>
</feature>
<feature type="compositionally biased region" description="Polar residues" evidence="1">
    <location>
        <begin position="286"/>
        <end position="298"/>
    </location>
</feature>
<evidence type="ECO:0000313" key="5">
    <source>
        <dbReference type="Proteomes" id="UP000009170"/>
    </source>
</evidence>
<keyword evidence="2" id="KW-0472">Membrane</keyword>
<dbReference type="Proteomes" id="UP000009170">
    <property type="component" value="Unassembled WGS sequence"/>
</dbReference>
<dbReference type="EMBL" id="CAID01000008">
    <property type="protein sequence ID" value="CEG01366.1"/>
    <property type="molecule type" value="Genomic_DNA"/>
</dbReference>
<evidence type="ECO:0000256" key="1">
    <source>
        <dbReference type="SAM" id="MobiDB-lite"/>
    </source>
</evidence>
<dbReference type="Proteomes" id="UP000195557">
    <property type="component" value="Unassembled WGS sequence"/>
</dbReference>
<feature type="compositionally biased region" description="Basic and acidic residues" evidence="1">
    <location>
        <begin position="322"/>
        <end position="333"/>
    </location>
</feature>
<keyword evidence="5" id="KW-1185">Reference proteome</keyword>
<dbReference type="InParanoid" id="A0A090N4T5"/>
<keyword evidence="2" id="KW-1133">Transmembrane helix</keyword>
<evidence type="ECO:0000313" key="4">
    <source>
        <dbReference type="EMBL" id="OUS46833.1"/>
    </source>
</evidence>
<feature type="compositionally biased region" description="Basic and acidic residues" evidence="1">
    <location>
        <begin position="302"/>
        <end position="315"/>
    </location>
</feature>
<feature type="transmembrane region" description="Helical" evidence="2">
    <location>
        <begin position="92"/>
        <end position="113"/>
    </location>
</feature>
<accession>A0A1Y5IFH9</accession>
<reference evidence="4" key="3">
    <citation type="submission" date="2017-04" db="EMBL/GenBank/DDBJ databases">
        <title>Population genomics of picophytoplankton unveils novel chromosome hypervariability.</title>
        <authorList>
            <consortium name="DOE Joint Genome Institute"/>
            <person name="Blanc-Mathieu R."/>
            <person name="Krasovec M."/>
            <person name="Hebrard M."/>
            <person name="Yau S."/>
            <person name="Desgranges E."/>
            <person name="Martin J."/>
            <person name="Schackwitz W."/>
            <person name="Kuo A."/>
            <person name="Salin G."/>
            <person name="Donnadieu C."/>
            <person name="Desdevises Y."/>
            <person name="Sanchez-Ferandin S."/>
            <person name="Moreau H."/>
            <person name="Rivals E."/>
            <person name="Grigoriev I.V."/>
            <person name="Grimsley N."/>
            <person name="Eyre-Walker A."/>
            <person name="Piganeau G."/>
        </authorList>
    </citation>
    <scope>NUCLEOTIDE SEQUENCE [LARGE SCALE GENOMIC DNA]</scope>
    <source>
        <strain evidence="4">RCC 1115</strain>
    </source>
</reference>
<organism evidence="3 5">
    <name type="scientific">Ostreococcus tauri</name>
    <name type="common">Marine green alga</name>
    <dbReference type="NCBI Taxonomy" id="70448"/>
    <lineage>
        <taxon>Eukaryota</taxon>
        <taxon>Viridiplantae</taxon>
        <taxon>Chlorophyta</taxon>
        <taxon>Mamiellophyceae</taxon>
        <taxon>Mamiellales</taxon>
        <taxon>Bathycoccaceae</taxon>
        <taxon>Ostreococcus</taxon>
    </lineage>
</organism>
<dbReference type="OrthoDB" id="10613019at2759"/>
<evidence type="ECO:0000313" key="3">
    <source>
        <dbReference type="EMBL" id="CEG01366.1"/>
    </source>
</evidence>
<dbReference type="AlphaFoldDB" id="A0A090N4T5"/>
<evidence type="ECO:0000256" key="2">
    <source>
        <dbReference type="SAM" id="Phobius"/>
    </source>
</evidence>
<dbReference type="EMBL" id="KZ155780">
    <property type="protein sequence ID" value="OUS46833.1"/>
    <property type="molecule type" value="Genomic_DNA"/>
</dbReference>
<reference evidence="3" key="2">
    <citation type="journal article" date="2014" name="BMC Genomics">
        <title>An improved genome of the model marine alga Ostreococcus tauri unfolds by assessing Illumina de novo assemblies.</title>
        <authorList>
            <person name="Blanc-Mathieu R."/>
            <person name="Verhelst B."/>
            <person name="Derelle E."/>
            <person name="Rombauts S."/>
            <person name="Bouget F.Y."/>
            <person name="Carre I."/>
            <person name="Chateau A."/>
            <person name="Eyre-Walker A."/>
            <person name="Grimsley N."/>
            <person name="Moreau H."/>
            <person name="Piegu B."/>
            <person name="Rivals E."/>
            <person name="Schackwitz W."/>
            <person name="Van de Peer Y."/>
            <person name="Piganeau G."/>
        </authorList>
    </citation>
    <scope>NUCLEOTIDE SEQUENCE</scope>
    <source>
        <strain evidence="3">RCC4221</strain>
    </source>
</reference>
<accession>A0A454XL90</accession>
<reference evidence="3 5" key="1">
    <citation type="journal article" date="2006" name="Proc. Natl. Acad. Sci. U.S.A.">
        <title>Genome analysis of the smallest free-living eukaryote Ostreococcus tauri unveils many unique features.</title>
        <authorList>
            <person name="Derelle E."/>
            <person name="Ferraz C."/>
            <person name="Rombauts S."/>
            <person name="Rouze P."/>
            <person name="Worden A.Z."/>
            <person name="Robbens S."/>
            <person name="Partensky F."/>
            <person name="Degroeve S."/>
            <person name="Echeynie S."/>
            <person name="Cooke R."/>
            <person name="Saeys Y."/>
            <person name="Wuyts J."/>
            <person name="Jabbari K."/>
            <person name="Bowler C."/>
            <person name="Panaud O."/>
            <person name="Piegu B."/>
            <person name="Ball S.G."/>
            <person name="Ral J.-P."/>
            <person name="Bouget F.-Y."/>
            <person name="Piganeau G."/>
            <person name="De Baets B."/>
            <person name="Picard A."/>
            <person name="Delseny M."/>
            <person name="Demaille J."/>
            <person name="Van de Peer Y."/>
            <person name="Moreau H."/>
        </authorList>
    </citation>
    <scope>NUCLEOTIDE SEQUENCE [LARGE SCALE GENOMIC DNA]</scope>
    <source>
        <strain evidence="3 5">OTTH0595</strain>
    </source>
</reference>
<protein>
    <submittedName>
        <fullName evidence="3">14-3-3 protein</fullName>
    </submittedName>
</protein>
<feature type="transmembrane region" description="Helical" evidence="2">
    <location>
        <begin position="12"/>
        <end position="35"/>
    </location>
</feature>
<accession>A0A090N4T5</accession>
<sequence>MDVVQDELNRSPPLALSVVVASVVVGLVLNPVFAFDDAFAFCPRDVLFRAQIHRVFTSVAHVDGPLSALLACALSVRVIARRERERGTLRTLFDGATVFWLTTGCATVISVILGPIMPVILRDNYMFGTGVFAAAFGTFARECARSSASDVTQLGIVGAVPTKRAPAVVGFVALLLGANALELASCLYVGYAWGSGGAFEWANVSDGTLADLENGSLRFIARAPGYVAVNGQTLPVTTRDGAGVSTASWSTFAGGVFAAASAAAREVRSRVVSQRRTEGAAARTTVAETSDQSSASEQSGDEDTRPKPDTREERAAAFAAAFERRKNDRHGEGEGDAAS</sequence>
<proteinExistence type="predicted"/>
<keyword evidence="2" id="KW-0812">Transmembrane</keyword>
<feature type="region of interest" description="Disordered" evidence="1">
    <location>
        <begin position="272"/>
        <end position="339"/>
    </location>
</feature>
<gene>
    <name evidence="4" type="ORF">BE221DRAFT_204928</name>
    <name evidence="3" type="ORF">OT_ostta08g00750</name>
</gene>